<dbReference type="AlphaFoldDB" id="A0A9Y4NXI4"/>
<protein>
    <submittedName>
        <fullName evidence="4">Neuroblast differentiation-associated protein AHNAK</fullName>
    </submittedName>
</protein>
<keyword evidence="3" id="KW-1185">Reference proteome</keyword>
<dbReference type="PANTHER" id="PTHR23348:SF41">
    <property type="entry name" value="NEUROBLAST DIFFERENTIATION-ASSOCIATED PROTEIN AHNAK"/>
    <property type="match status" value="1"/>
</dbReference>
<dbReference type="PANTHER" id="PTHR23348">
    <property type="entry name" value="PERIAXIN/AHNAK"/>
    <property type="match status" value="1"/>
</dbReference>
<evidence type="ECO:0000256" key="2">
    <source>
        <dbReference type="ARBA" id="ARBA00023242"/>
    </source>
</evidence>
<dbReference type="GO" id="GO:0005634">
    <property type="term" value="C:nucleus"/>
    <property type="evidence" value="ECO:0007669"/>
    <property type="project" value="UniProtKB-SubCell"/>
</dbReference>
<keyword evidence="2" id="KW-0539">Nucleus</keyword>
<reference evidence="4" key="1">
    <citation type="submission" date="2025-08" db="UniProtKB">
        <authorList>
            <consortium name="RefSeq"/>
        </authorList>
    </citation>
    <scope>IDENTIFICATION</scope>
</reference>
<dbReference type="Proteomes" id="UP000694891">
    <property type="component" value="Unplaced"/>
</dbReference>
<dbReference type="GO" id="GO:0043034">
    <property type="term" value="C:costamere"/>
    <property type="evidence" value="ECO:0007669"/>
    <property type="project" value="TreeGrafter"/>
</dbReference>
<sequence length="1120" mass="119391">MFQVKTGDSRSASFSESLILDDAEEGVVIAGIKDDTLAAKSGLQAGDELVAATIHLDHLNKNEVMNILKVLEPYNDNMKVVTKKDLTAGAGLGSLGFGLNNSKQMLLEEDLSLDLSAGKPNAFLDGLSGNLNAAQGLGGEIKGPTLNGDLPSLSVNKPSADIKTDLGGTLKTPDVSVLSPQVNTPSASLDVDKPEIKTGTLKYKAPGFKMPHFNFPPAKKPKADIDVSGDVDLPSVSGNVETPNVELSGLDLDRPKLDLNGTGRKWHLKKWKGPKIKGPDAHLNADLPAADVNLPQAKTDVDLCTADIDVNLPKADIKSPDLDVQTPELHIDSHKFNWPHKKWKKPKFQGPKADFDMDADVNTPNFNLSAPKIEGDINAPNAKVDLPKADLDVDAPDVNIDPPSGIKNWFNLKFKRNKLHTPKADVDLDANLSTPDVDLSDPKIDGGISTSDIDLNLPTAGVDVKTPNVSTEGPSGKFKFLSLKGSKKSFSGPKVSGTDIHLDSDVSASKIDGEINVEDVNLNLPKAELEGNDVDIEGSTGKFKWLKMPKFGTLKGPKADIDADMKVPDVDLKGPDVRAQDVNLDAGIDAPDLNISTHNVDVKGHDIDVNGPHLNLDPLDVKTKLQKLKLPKIRGSKVKGPELDADVTADLKAPDLSFIDLPKVDLGQTNVDLKAPDLSLSPPKIEGGLDTTGLDINLPNADVKGPDVDIEAPEVDASVGKFKPLKIKMPNFGFSGPRVKEPKVDLKLDGGVDPNLPKINVEKHNLELPKADLQPNLSLNTSDLSLSSSKIDGNLPLLNVQTKLPEAELEAPDITGKAVEVADFKGPNAQLKKPELDIDPHLGDFTLPHFKLPELDLSSSEVEVPSPSVEAGVETPRVSIGAATADANTSVPAVDVSSPTLKGDIEGPKVDVKAPDVDINLEKPKSSHFKLPKFNFLGSKIKSSEVNTNANSEEGSGVDSETDTEVEVPAFVFHRLPRNSIDVIGGIADAFDSPKPDTDEKDYVISKGIRLPVVNATSKTGEKIDIMERLKMARDKAPSTNVSPTEEKNDFGLKFAAPSLDVGGSTEAGDSALVRGGTFKVEKPDSVVGLVAPEISTEVSDENDKMSLSLSNMLGLNIKD</sequence>
<evidence type="ECO:0000256" key="1">
    <source>
        <dbReference type="ARBA" id="ARBA00004123"/>
    </source>
</evidence>
<comment type="subcellular location">
    <subcellularLocation>
        <location evidence="1">Nucleus</location>
    </subcellularLocation>
</comment>
<dbReference type="SUPFAM" id="SSF50156">
    <property type="entry name" value="PDZ domain-like"/>
    <property type="match status" value="1"/>
</dbReference>
<organism evidence="3 4">
    <name type="scientific">Stegastes partitus</name>
    <name type="common">bicolor damselfish</name>
    <dbReference type="NCBI Taxonomy" id="144197"/>
    <lineage>
        <taxon>Eukaryota</taxon>
        <taxon>Metazoa</taxon>
        <taxon>Chordata</taxon>
        <taxon>Craniata</taxon>
        <taxon>Vertebrata</taxon>
        <taxon>Euteleostomi</taxon>
        <taxon>Actinopterygii</taxon>
        <taxon>Neopterygii</taxon>
        <taxon>Teleostei</taxon>
        <taxon>Neoteleostei</taxon>
        <taxon>Acanthomorphata</taxon>
        <taxon>Ovalentaria</taxon>
        <taxon>Pomacentridae</taxon>
        <taxon>Stegastes</taxon>
    </lineage>
</organism>
<dbReference type="GO" id="GO:0043484">
    <property type="term" value="P:regulation of RNA splicing"/>
    <property type="evidence" value="ECO:0007669"/>
    <property type="project" value="TreeGrafter"/>
</dbReference>
<evidence type="ECO:0000313" key="3">
    <source>
        <dbReference type="Proteomes" id="UP000694891"/>
    </source>
</evidence>
<evidence type="ECO:0000313" key="4">
    <source>
        <dbReference type="RefSeq" id="XP_008305057.1"/>
    </source>
</evidence>
<name>A0A9Y4NXI4_9TELE</name>
<dbReference type="Gene3D" id="2.30.42.10">
    <property type="match status" value="1"/>
</dbReference>
<proteinExistence type="predicted"/>
<dbReference type="GeneID" id="103376464"/>
<gene>
    <name evidence="4" type="primary">LOC103376464</name>
</gene>
<accession>A0A9Y4NXI4</accession>
<dbReference type="RefSeq" id="XP_008305057.1">
    <property type="nucleotide sequence ID" value="XM_008306835.1"/>
</dbReference>
<dbReference type="InterPro" id="IPR052082">
    <property type="entry name" value="Myelin_sheath_structural"/>
</dbReference>
<dbReference type="InterPro" id="IPR036034">
    <property type="entry name" value="PDZ_sf"/>
</dbReference>